<dbReference type="InterPro" id="IPR052537">
    <property type="entry name" value="Extradiol_RC_dioxygenase"/>
</dbReference>
<keyword evidence="2" id="KW-0223">Dioxygenase</keyword>
<sequence length="328" mass="37641">MKKLSGIHHITAITSDAYKIYRFFNDILGLRLVKKTVNQDDVNTYHLFFSDAIGQAGTDMTFFDFNGIQKATRGTDELSISGFRVKDDQSLEYYQKRFDYYDVKHGPIETLFGRKMMFFEDFDGQRYALFSDQTTTESFNGVPFDKSSVPNEYQIVGLGPVFITVSRFDYFKQVLTEGLFLTHVGSESNMHLFEMGEGGNGASLIIIEDSSKIRGMQGYGAIHHIAFRVKDQTELNEWIDYMNQIGAGNSGFVDRFYFQSLYTRLYPNVLFEFATDGPGFVDEQESLELLGTTLALPPKFVNRRQEIEKKVRPLDTSDVILTKEKEYF</sequence>
<dbReference type="HOGENOM" id="CLU_057821_2_0_14"/>
<dbReference type="KEGG" id="abra:BN85302630"/>
<accession>U4KSP2</accession>
<dbReference type="GO" id="GO:0051213">
    <property type="term" value="F:dioxygenase activity"/>
    <property type="evidence" value="ECO:0007669"/>
    <property type="project" value="UniProtKB-KW"/>
</dbReference>
<dbReference type="Proteomes" id="UP000032737">
    <property type="component" value="Chromosome"/>
</dbReference>
<dbReference type="STRING" id="61635.BN85302630"/>
<organism evidence="2 3">
    <name type="scientific">Acholeplasma brassicae</name>
    <dbReference type="NCBI Taxonomy" id="61635"/>
    <lineage>
        <taxon>Bacteria</taxon>
        <taxon>Bacillati</taxon>
        <taxon>Mycoplasmatota</taxon>
        <taxon>Mollicutes</taxon>
        <taxon>Acholeplasmatales</taxon>
        <taxon>Acholeplasmataceae</taxon>
        <taxon>Acholeplasma</taxon>
    </lineage>
</organism>
<feature type="domain" description="VOC" evidence="1">
    <location>
        <begin position="157"/>
        <end position="276"/>
    </location>
</feature>
<dbReference type="RefSeq" id="WP_030004146.1">
    <property type="nucleotide sequence ID" value="NC_022549.1"/>
</dbReference>
<feature type="domain" description="VOC" evidence="1">
    <location>
        <begin position="6"/>
        <end position="132"/>
    </location>
</feature>
<dbReference type="PROSITE" id="PS51819">
    <property type="entry name" value="VOC"/>
    <property type="match status" value="2"/>
</dbReference>
<gene>
    <name evidence="2" type="ORF">BN85302630</name>
</gene>
<proteinExistence type="predicted"/>
<dbReference type="Gene3D" id="3.10.180.10">
    <property type="entry name" value="2,3-Dihydroxybiphenyl 1,2-Dioxygenase, domain 1"/>
    <property type="match status" value="2"/>
</dbReference>
<keyword evidence="3" id="KW-1185">Reference proteome</keyword>
<dbReference type="PANTHER" id="PTHR36110:SF3">
    <property type="entry name" value="VOC DOMAIN-CONTAINING PROTEIN"/>
    <property type="match status" value="1"/>
</dbReference>
<evidence type="ECO:0000313" key="3">
    <source>
        <dbReference type="Proteomes" id="UP000032737"/>
    </source>
</evidence>
<dbReference type="AlphaFoldDB" id="U4KSP2"/>
<dbReference type="EMBL" id="FO681348">
    <property type="protein sequence ID" value="CCV65284.1"/>
    <property type="molecule type" value="Genomic_DNA"/>
</dbReference>
<keyword evidence="2" id="KW-0560">Oxidoreductase</keyword>
<dbReference type="InterPro" id="IPR037523">
    <property type="entry name" value="VOC_core"/>
</dbReference>
<dbReference type="PANTHER" id="PTHR36110">
    <property type="entry name" value="RING-CLEAVING DIOXYGENASE MHQE-RELATED"/>
    <property type="match status" value="1"/>
</dbReference>
<evidence type="ECO:0000259" key="1">
    <source>
        <dbReference type="PROSITE" id="PS51819"/>
    </source>
</evidence>
<protein>
    <submittedName>
        <fullName evidence="2">Predicted glyoxalase/bleomycin resistance protein/dioxygenase</fullName>
    </submittedName>
</protein>
<dbReference type="InterPro" id="IPR029068">
    <property type="entry name" value="Glyas_Bleomycin-R_OHBP_Dase"/>
</dbReference>
<name>U4KSP2_9MOLU</name>
<evidence type="ECO:0000313" key="2">
    <source>
        <dbReference type="EMBL" id="CCV65284.1"/>
    </source>
</evidence>
<dbReference type="OrthoDB" id="9785698at2"/>
<dbReference type="SUPFAM" id="SSF54593">
    <property type="entry name" value="Glyoxalase/Bleomycin resistance protein/Dihydroxybiphenyl dioxygenase"/>
    <property type="match status" value="1"/>
</dbReference>
<reference evidence="2 3" key="1">
    <citation type="journal article" date="2013" name="J. Mol. Microbiol. Biotechnol.">
        <title>Analysis of the Complete Genomes of Acholeplasma brassicae , A. palmae and A. laidlawii and Their Comparison to the Obligate Parasites from ' Candidatus Phytoplasma'.</title>
        <authorList>
            <person name="Kube M."/>
            <person name="Siewert C."/>
            <person name="Migdoll A.M."/>
            <person name="Duduk B."/>
            <person name="Holz S."/>
            <person name="Rabus R."/>
            <person name="Seemuller E."/>
            <person name="Mitrovic J."/>
            <person name="Muller I."/>
            <person name="Buttner C."/>
            <person name="Reinhardt R."/>
        </authorList>
    </citation>
    <scope>NUCLEOTIDE SEQUENCE [LARGE SCALE GENOMIC DNA]</scope>
    <source>
        <strain evidence="3">0502</strain>
    </source>
</reference>